<sequence length="281" mass="31495">MQHAVKWKAATPWASERIPPHVARVPTMLRPIEGRFYQWLARTQTAADAAVVDLGAFVGGSSARLAHGLSQSGHAARLHVYDRFTASEALKQRMLYPAGVAPFPGEDTFELAKSHLAPWHRRITLHRGRIEDIGWCGDPIRVLCIDAFKSADATDAMVAQFFPSLVPGRSVVVHQDFLQPTQPWLVALMWALRDVFEPLAYVRHATIAFRCTRRILPSHLRKARVARLSDEDLLSAIAKSRRAYAGWGIGQPLRRMETVLQASPGCRVAHMMTHERKRFAA</sequence>
<dbReference type="Gene3D" id="3.40.50.150">
    <property type="entry name" value="Vaccinia Virus protein VP39"/>
    <property type="match status" value="1"/>
</dbReference>
<accession>A0A934IKC2</accession>
<dbReference type="AlphaFoldDB" id="A0A934IKC2"/>
<dbReference type="RefSeq" id="WP_198917326.1">
    <property type="nucleotide sequence ID" value="NZ_JAEKPD010000018.1"/>
</dbReference>
<dbReference type="EMBL" id="JAEKPD010000018">
    <property type="protein sequence ID" value="MBJ3764150.1"/>
    <property type="molecule type" value="Genomic_DNA"/>
</dbReference>
<proteinExistence type="predicted"/>
<dbReference type="Proteomes" id="UP000642488">
    <property type="component" value="Unassembled WGS sequence"/>
</dbReference>
<protein>
    <submittedName>
        <fullName evidence="1">Uncharacterized protein</fullName>
    </submittedName>
</protein>
<dbReference type="SUPFAM" id="SSF53335">
    <property type="entry name" value="S-adenosyl-L-methionine-dependent methyltransferases"/>
    <property type="match status" value="1"/>
</dbReference>
<reference evidence="1" key="1">
    <citation type="submission" date="2020-12" db="EMBL/GenBank/DDBJ databases">
        <title>Bacterial taxonomy.</title>
        <authorList>
            <person name="Pan X."/>
        </authorList>
    </citation>
    <scope>NUCLEOTIDE SEQUENCE</scope>
    <source>
        <strain evidence="1">KCTC 52957</strain>
    </source>
</reference>
<comment type="caution">
    <text evidence="1">The sequence shown here is derived from an EMBL/GenBank/DDBJ whole genome shotgun (WGS) entry which is preliminary data.</text>
</comment>
<dbReference type="InterPro" id="IPR029063">
    <property type="entry name" value="SAM-dependent_MTases_sf"/>
</dbReference>
<name>A0A934IKC2_9RHOB</name>
<gene>
    <name evidence="1" type="ORF">ILP92_15480</name>
</gene>
<evidence type="ECO:0000313" key="1">
    <source>
        <dbReference type="EMBL" id="MBJ3764150.1"/>
    </source>
</evidence>
<keyword evidence="2" id="KW-1185">Reference proteome</keyword>
<organism evidence="1 2">
    <name type="scientific">Palleronia pontilimi</name>
    <dbReference type="NCBI Taxonomy" id="1964209"/>
    <lineage>
        <taxon>Bacteria</taxon>
        <taxon>Pseudomonadati</taxon>
        <taxon>Pseudomonadota</taxon>
        <taxon>Alphaproteobacteria</taxon>
        <taxon>Rhodobacterales</taxon>
        <taxon>Roseobacteraceae</taxon>
        <taxon>Palleronia</taxon>
    </lineage>
</organism>
<evidence type="ECO:0000313" key="2">
    <source>
        <dbReference type="Proteomes" id="UP000642488"/>
    </source>
</evidence>